<comment type="subcellular location">
    <subcellularLocation>
        <location evidence="1">Cytoplasm</location>
    </subcellularLocation>
</comment>
<dbReference type="GO" id="GO:0043093">
    <property type="term" value="P:FtsZ-dependent cytokinesis"/>
    <property type="evidence" value="ECO:0007669"/>
    <property type="project" value="TreeGrafter"/>
</dbReference>
<reference evidence="10 11" key="1">
    <citation type="submission" date="2019-03" db="EMBL/GenBank/DDBJ databases">
        <title>Genomic Encyclopedia of Type Strains, Phase IV (KMG-IV): sequencing the most valuable type-strain genomes for metagenomic binning, comparative biology and taxonomic classification.</title>
        <authorList>
            <person name="Goeker M."/>
        </authorList>
    </citation>
    <scope>NUCLEOTIDE SEQUENCE [LARGE SCALE GENOMIC DNA]</scope>
    <source>
        <strain evidence="10 11">DSM 24766</strain>
    </source>
</reference>
<protein>
    <recommendedName>
        <fullName evidence="2">Cell division protein ZapA</fullName>
    </recommendedName>
    <alternativeName>
        <fullName evidence="9">Z ring-associated protein ZapA</fullName>
    </alternativeName>
</protein>
<dbReference type="GO" id="GO:0032153">
    <property type="term" value="C:cell division site"/>
    <property type="evidence" value="ECO:0007669"/>
    <property type="project" value="TreeGrafter"/>
</dbReference>
<comment type="caution">
    <text evidence="10">The sequence shown here is derived from an EMBL/GenBank/DDBJ whole genome shotgun (WGS) entry which is preliminary data.</text>
</comment>
<evidence type="ECO:0000256" key="2">
    <source>
        <dbReference type="ARBA" id="ARBA00015195"/>
    </source>
</evidence>
<dbReference type="GO" id="GO:0005829">
    <property type="term" value="C:cytosol"/>
    <property type="evidence" value="ECO:0007669"/>
    <property type="project" value="TreeGrafter"/>
</dbReference>
<dbReference type="PANTHER" id="PTHR34981:SF1">
    <property type="entry name" value="CELL DIVISION PROTEIN ZAPA"/>
    <property type="match status" value="1"/>
</dbReference>
<dbReference type="RefSeq" id="WP_132950192.1">
    <property type="nucleotide sequence ID" value="NZ_SLXU01000001.1"/>
</dbReference>
<dbReference type="InterPro" id="IPR042233">
    <property type="entry name" value="Cell_div_ZapA_N"/>
</dbReference>
<dbReference type="GO" id="GO:0030428">
    <property type="term" value="C:cell septum"/>
    <property type="evidence" value="ECO:0007669"/>
    <property type="project" value="TreeGrafter"/>
</dbReference>
<dbReference type="InterPro" id="IPR007838">
    <property type="entry name" value="Cell_div_ZapA-like"/>
</dbReference>
<gene>
    <name evidence="10" type="ORF">EV663_101531</name>
</gene>
<dbReference type="InterPro" id="IPR036192">
    <property type="entry name" value="Cell_div_ZapA-like_sf"/>
</dbReference>
<evidence type="ECO:0000256" key="1">
    <source>
        <dbReference type="ARBA" id="ARBA00004496"/>
    </source>
</evidence>
<keyword evidence="4 10" id="KW-0132">Cell division</keyword>
<dbReference type="GO" id="GO:0000917">
    <property type="term" value="P:division septum assembly"/>
    <property type="evidence" value="ECO:0007669"/>
    <property type="project" value="UniProtKB-KW"/>
</dbReference>
<evidence type="ECO:0000256" key="3">
    <source>
        <dbReference type="ARBA" id="ARBA00022490"/>
    </source>
</evidence>
<dbReference type="Pfam" id="PF05164">
    <property type="entry name" value="ZapA"/>
    <property type="match status" value="1"/>
</dbReference>
<keyword evidence="6" id="KW-0131">Cell cycle</keyword>
<proteinExistence type="predicted"/>
<dbReference type="AlphaFoldDB" id="A0A4R2RJK7"/>
<dbReference type="PANTHER" id="PTHR34981">
    <property type="entry name" value="CELL DIVISION PROTEIN ZAPA"/>
    <property type="match status" value="1"/>
</dbReference>
<dbReference type="OrthoDB" id="9797575at2"/>
<evidence type="ECO:0000256" key="6">
    <source>
        <dbReference type="ARBA" id="ARBA00023306"/>
    </source>
</evidence>
<comment type="function">
    <text evidence="7">Activator of cell division through the inhibition of FtsZ GTPase activity, therefore promoting FtsZ assembly into bundles of protofilaments necessary for the formation of the division Z ring. It is recruited early at mid-cell but it is not essential for cell division.</text>
</comment>
<dbReference type="EMBL" id="SLXU01000001">
    <property type="protein sequence ID" value="TCP63263.1"/>
    <property type="molecule type" value="Genomic_DNA"/>
</dbReference>
<dbReference type="Proteomes" id="UP000295050">
    <property type="component" value="Unassembled WGS sequence"/>
</dbReference>
<keyword evidence="3" id="KW-0963">Cytoplasm</keyword>
<evidence type="ECO:0000256" key="5">
    <source>
        <dbReference type="ARBA" id="ARBA00023210"/>
    </source>
</evidence>
<organism evidence="10 11">
    <name type="scientific">Rhodovulum bhavnagarense</name>
    <dbReference type="NCBI Taxonomy" id="992286"/>
    <lineage>
        <taxon>Bacteria</taxon>
        <taxon>Pseudomonadati</taxon>
        <taxon>Pseudomonadota</taxon>
        <taxon>Alphaproteobacteria</taxon>
        <taxon>Rhodobacterales</taxon>
        <taxon>Paracoccaceae</taxon>
        <taxon>Rhodovulum</taxon>
    </lineage>
</organism>
<keyword evidence="11" id="KW-1185">Reference proteome</keyword>
<evidence type="ECO:0000256" key="9">
    <source>
        <dbReference type="ARBA" id="ARBA00033158"/>
    </source>
</evidence>
<dbReference type="GO" id="GO:0000921">
    <property type="term" value="P:septin ring assembly"/>
    <property type="evidence" value="ECO:0007669"/>
    <property type="project" value="TreeGrafter"/>
</dbReference>
<dbReference type="Gene3D" id="3.30.160.880">
    <property type="entry name" value="Cell division protein ZapA protomer, N-terminal domain"/>
    <property type="match status" value="1"/>
</dbReference>
<sequence length="127" mass="13757">MPNVEIEIGGRTYEVACKQGEESYLQAAAKALNTEASALVSQIGRLPEARMLLMAGLMLADRTVSLQERVSAAEARLAELENIPAPKPERVEVPVIPRAVTDSLAELAARTEALAEQVDEKLRSEET</sequence>
<evidence type="ECO:0000313" key="11">
    <source>
        <dbReference type="Proteomes" id="UP000295050"/>
    </source>
</evidence>
<evidence type="ECO:0000256" key="8">
    <source>
        <dbReference type="ARBA" id="ARBA00026068"/>
    </source>
</evidence>
<dbReference type="SUPFAM" id="SSF102829">
    <property type="entry name" value="Cell division protein ZapA-like"/>
    <property type="match status" value="1"/>
</dbReference>
<name>A0A4R2RJK7_9RHOB</name>
<evidence type="ECO:0000256" key="4">
    <source>
        <dbReference type="ARBA" id="ARBA00022618"/>
    </source>
</evidence>
<accession>A0A4R2RJK7</accession>
<comment type="subunit">
    <text evidence="8">Homodimer. Interacts with FtsZ.</text>
</comment>
<evidence type="ECO:0000256" key="7">
    <source>
        <dbReference type="ARBA" id="ARBA00024910"/>
    </source>
</evidence>
<evidence type="ECO:0000313" key="10">
    <source>
        <dbReference type="EMBL" id="TCP63263.1"/>
    </source>
</evidence>
<keyword evidence="5" id="KW-0717">Septation</keyword>